<protein>
    <recommendedName>
        <fullName evidence="4">Core-binding (CB) domain-containing protein</fullName>
    </recommendedName>
</protein>
<dbReference type="Proteomes" id="UP001597308">
    <property type="component" value="Unassembled WGS sequence"/>
</dbReference>
<dbReference type="Gene3D" id="1.10.150.130">
    <property type="match status" value="1"/>
</dbReference>
<gene>
    <name evidence="2" type="ORF">ACFSCV_10105</name>
</gene>
<accession>A0ABW4K5B0</accession>
<dbReference type="SUPFAM" id="SSF56349">
    <property type="entry name" value="DNA breaking-rejoining enzymes"/>
    <property type="match status" value="1"/>
</dbReference>
<dbReference type="InterPro" id="IPR011010">
    <property type="entry name" value="DNA_brk_join_enz"/>
</dbReference>
<dbReference type="EMBL" id="JBHUER010000007">
    <property type="protein sequence ID" value="MFD1703355.1"/>
    <property type="molecule type" value="Genomic_DNA"/>
</dbReference>
<organism evidence="2 3">
    <name type="scientific">Methylopila henanensis</name>
    <dbReference type="NCBI Taxonomy" id="873516"/>
    <lineage>
        <taxon>Bacteria</taxon>
        <taxon>Pseudomonadati</taxon>
        <taxon>Pseudomonadota</taxon>
        <taxon>Alphaproteobacteria</taxon>
        <taxon>Hyphomicrobiales</taxon>
        <taxon>Methylopilaceae</taxon>
        <taxon>Methylopila</taxon>
    </lineage>
</organism>
<sequence>MVAVDLKGVNQVRKRLADGSMRLYFYHRGSGKRLTGVPGSAQFLADYQDAERVAPRDAGTVGGLMREYQASPKFVSKPLSTRREYKRMLTHLETKFGTMPVVALASPRVIGKFIDYQEEIGRDRPRDADNRLTILSAVFSYALRKGRIARNPLKGFERLYDGDRSDKI</sequence>
<dbReference type="InterPro" id="IPR010998">
    <property type="entry name" value="Integrase_recombinase_N"/>
</dbReference>
<dbReference type="RefSeq" id="WP_378799465.1">
    <property type="nucleotide sequence ID" value="NZ_JBHUER010000007.1"/>
</dbReference>
<evidence type="ECO:0000313" key="3">
    <source>
        <dbReference type="Proteomes" id="UP001597308"/>
    </source>
</evidence>
<reference evidence="3" key="1">
    <citation type="journal article" date="2019" name="Int. J. Syst. Evol. Microbiol.">
        <title>The Global Catalogue of Microorganisms (GCM) 10K type strain sequencing project: providing services to taxonomists for standard genome sequencing and annotation.</title>
        <authorList>
            <consortium name="The Broad Institute Genomics Platform"/>
            <consortium name="The Broad Institute Genome Sequencing Center for Infectious Disease"/>
            <person name="Wu L."/>
            <person name="Ma J."/>
        </authorList>
    </citation>
    <scope>NUCLEOTIDE SEQUENCE [LARGE SCALE GENOMIC DNA]</scope>
    <source>
        <strain evidence="3">KCTC 23707</strain>
    </source>
</reference>
<keyword evidence="3" id="KW-1185">Reference proteome</keyword>
<comment type="caution">
    <text evidence="2">The sequence shown here is derived from an EMBL/GenBank/DDBJ whole genome shotgun (WGS) entry which is preliminary data.</text>
</comment>
<evidence type="ECO:0000313" key="2">
    <source>
        <dbReference type="EMBL" id="MFD1703355.1"/>
    </source>
</evidence>
<proteinExistence type="predicted"/>
<evidence type="ECO:0008006" key="4">
    <source>
        <dbReference type="Google" id="ProtNLM"/>
    </source>
</evidence>
<keyword evidence="1" id="KW-0238">DNA-binding</keyword>
<name>A0ABW4K5B0_9HYPH</name>
<evidence type="ECO:0000256" key="1">
    <source>
        <dbReference type="ARBA" id="ARBA00023125"/>
    </source>
</evidence>